<dbReference type="PANTHER" id="PTHR12126">
    <property type="entry name" value="NADH-UBIQUINONE OXIDOREDUCTASE 39 KDA SUBUNIT-RELATED"/>
    <property type="match status" value="1"/>
</dbReference>
<reference evidence="2 3" key="1">
    <citation type="submission" date="2016-11" db="EMBL/GenBank/DDBJ databases">
        <title>Interaction between Lactobacillus species and yeast in water kefir.</title>
        <authorList>
            <person name="Behr J."/>
            <person name="Xu D."/>
            <person name="Vogel R.F."/>
        </authorList>
    </citation>
    <scope>NUCLEOTIDE SEQUENCE [LARGE SCALE GENOMIC DNA]</scope>
    <source>
        <strain evidence="2 3">TMW 1.1827</strain>
    </source>
</reference>
<dbReference type="Pfam" id="PF01370">
    <property type="entry name" value="Epimerase"/>
    <property type="match status" value="1"/>
</dbReference>
<organism evidence="2 3">
    <name type="scientific">Liquorilactobacillus nagelii</name>
    <dbReference type="NCBI Taxonomy" id="82688"/>
    <lineage>
        <taxon>Bacteria</taxon>
        <taxon>Bacillati</taxon>
        <taxon>Bacillota</taxon>
        <taxon>Bacilli</taxon>
        <taxon>Lactobacillales</taxon>
        <taxon>Lactobacillaceae</taxon>
        <taxon>Liquorilactobacillus</taxon>
    </lineage>
</organism>
<dbReference type="EMBL" id="CP018180">
    <property type="protein sequence ID" value="AUJ33139.1"/>
    <property type="molecule type" value="Genomic_DNA"/>
</dbReference>
<evidence type="ECO:0000313" key="2">
    <source>
        <dbReference type="EMBL" id="AUJ33139.1"/>
    </source>
</evidence>
<sequence length="209" mass="23848">MKVVVLGGSGFVGRGLLAELANDSRFVITSLSRSGGNSELQRKFPQVKWLQVDLQRPAEAWLNQVVQADWIIDLIGVLFAKNQDAYRKLTLTPLLPLIKQLGSAGQTRFLFASANRAPFFLKNYLVVKKEMEKLLRSKLGQRAVLLYPGLIYNRERYSNWLLAQILLKIGKIPGFQQLITTFRVISRQEFSQQVKLVLLEQPSYLEKRT</sequence>
<accession>A0A3S6QZD4</accession>
<evidence type="ECO:0000313" key="3">
    <source>
        <dbReference type="Proteomes" id="UP000324497"/>
    </source>
</evidence>
<dbReference type="Gene3D" id="3.40.50.720">
    <property type="entry name" value="NAD(P)-binding Rossmann-like Domain"/>
    <property type="match status" value="1"/>
</dbReference>
<name>A0A3S6QZD4_9LACO</name>
<dbReference type="InterPro" id="IPR001509">
    <property type="entry name" value="Epimerase_deHydtase"/>
</dbReference>
<dbReference type="Proteomes" id="UP000324497">
    <property type="component" value="Chromosome"/>
</dbReference>
<gene>
    <name evidence="2" type="ORF">BSQ50_00695</name>
</gene>
<protein>
    <recommendedName>
        <fullName evidence="1">NAD-dependent epimerase/dehydratase domain-containing protein</fullName>
    </recommendedName>
</protein>
<keyword evidence="3" id="KW-1185">Reference proteome</keyword>
<feature type="domain" description="NAD-dependent epimerase/dehydratase" evidence="1">
    <location>
        <begin position="3"/>
        <end position="114"/>
    </location>
</feature>
<dbReference type="AlphaFoldDB" id="A0A3S6QZD4"/>
<dbReference type="PANTHER" id="PTHR12126:SF16">
    <property type="entry name" value="MIOREX COMPLEX COMPONENT 2"/>
    <property type="match status" value="1"/>
</dbReference>
<evidence type="ECO:0000259" key="1">
    <source>
        <dbReference type="Pfam" id="PF01370"/>
    </source>
</evidence>
<dbReference type="SUPFAM" id="SSF51735">
    <property type="entry name" value="NAD(P)-binding Rossmann-fold domains"/>
    <property type="match status" value="1"/>
</dbReference>
<dbReference type="GO" id="GO:0044877">
    <property type="term" value="F:protein-containing complex binding"/>
    <property type="evidence" value="ECO:0007669"/>
    <property type="project" value="TreeGrafter"/>
</dbReference>
<dbReference type="KEGG" id="lng:BSQ50_00695"/>
<proteinExistence type="predicted"/>
<dbReference type="InterPro" id="IPR036291">
    <property type="entry name" value="NAD(P)-bd_dom_sf"/>
</dbReference>
<dbReference type="InterPro" id="IPR051207">
    <property type="entry name" value="ComplexI_NDUFA9_subunit"/>
</dbReference>